<dbReference type="RefSeq" id="WP_211740993.1">
    <property type="nucleotide sequence ID" value="NZ_JAGXBY010000001.1"/>
</dbReference>
<gene>
    <name evidence="2" type="ORF">KGF86_01855</name>
</gene>
<sequence>MLQVTERLQESPTPQGHILSSRGGVVVQVEYNPKEEHIEELPPVKIKEIEGKCGTITVMKPSREVKETDEDIHSLIAKVLLMKQKRLQATGE</sequence>
<reference evidence="2 3" key="1">
    <citation type="submission" date="2021-05" db="EMBL/GenBank/DDBJ databases">
        <title>Ornithinibacillus massiliensis sp. nov.</title>
        <authorList>
            <person name="Iwaza R."/>
            <person name="Lagier J.-C."/>
            <person name="Raoult D."/>
        </authorList>
    </citation>
    <scope>NUCLEOTIDE SEQUENCE [LARGE SCALE GENOMIC DNA]</scope>
    <source>
        <strain evidence="2 3">Marseille-P3601</strain>
    </source>
</reference>
<evidence type="ECO:0000256" key="1">
    <source>
        <dbReference type="SAM" id="MobiDB-lite"/>
    </source>
</evidence>
<feature type="region of interest" description="Disordered" evidence="1">
    <location>
        <begin position="1"/>
        <end position="21"/>
    </location>
</feature>
<keyword evidence="3" id="KW-1185">Reference proteome</keyword>
<dbReference type="EMBL" id="JAGXBY010000001">
    <property type="protein sequence ID" value="MBS3678949.1"/>
    <property type="molecule type" value="Genomic_DNA"/>
</dbReference>
<dbReference type="Proteomes" id="UP000681870">
    <property type="component" value="Unassembled WGS sequence"/>
</dbReference>
<name>A0ABS5M9G7_9BACI</name>
<comment type="caution">
    <text evidence="2">The sequence shown here is derived from an EMBL/GenBank/DDBJ whole genome shotgun (WGS) entry which is preliminary data.</text>
</comment>
<accession>A0ABS5M9G7</accession>
<organism evidence="2 3">
    <name type="scientific">Ornithinibacillus massiliensis</name>
    <dbReference type="NCBI Taxonomy" id="1944633"/>
    <lineage>
        <taxon>Bacteria</taxon>
        <taxon>Bacillati</taxon>
        <taxon>Bacillota</taxon>
        <taxon>Bacilli</taxon>
        <taxon>Bacillales</taxon>
        <taxon>Bacillaceae</taxon>
        <taxon>Ornithinibacillus</taxon>
    </lineage>
</organism>
<protein>
    <submittedName>
        <fullName evidence="2">Uncharacterized protein</fullName>
    </submittedName>
</protein>
<evidence type="ECO:0000313" key="3">
    <source>
        <dbReference type="Proteomes" id="UP000681870"/>
    </source>
</evidence>
<evidence type="ECO:0000313" key="2">
    <source>
        <dbReference type="EMBL" id="MBS3678949.1"/>
    </source>
</evidence>
<proteinExistence type="predicted"/>